<organism evidence="5 6">
    <name type="scientific">Mesonia algae</name>
    <dbReference type="NCBI Taxonomy" id="213248"/>
    <lineage>
        <taxon>Bacteria</taxon>
        <taxon>Pseudomonadati</taxon>
        <taxon>Bacteroidota</taxon>
        <taxon>Flavobacteriia</taxon>
        <taxon>Flavobacteriales</taxon>
        <taxon>Flavobacteriaceae</taxon>
        <taxon>Mesonia</taxon>
    </lineage>
</organism>
<evidence type="ECO:0000313" key="6">
    <source>
        <dbReference type="Proteomes" id="UP000249542"/>
    </source>
</evidence>
<dbReference type="InterPro" id="IPR003410">
    <property type="entry name" value="HYR_dom"/>
</dbReference>
<dbReference type="InterPro" id="IPR022409">
    <property type="entry name" value="PKD/Chitinase_dom"/>
</dbReference>
<dbReference type="RefSeq" id="WP_111540448.1">
    <property type="nucleotide sequence ID" value="NZ_QKYV01000003.1"/>
</dbReference>
<keyword evidence="6" id="KW-1185">Reference proteome</keyword>
<dbReference type="InterPro" id="IPR025667">
    <property type="entry name" value="SprB_repeat"/>
</dbReference>
<protein>
    <submittedName>
        <fullName evidence="5">Putative secreted protein (Por secretion system target)</fullName>
    </submittedName>
</protein>
<evidence type="ECO:0000313" key="5">
    <source>
        <dbReference type="EMBL" id="PZW41439.1"/>
    </source>
</evidence>
<dbReference type="NCBIfam" id="TIGR04183">
    <property type="entry name" value="Por_Secre_tail"/>
    <property type="match status" value="1"/>
</dbReference>
<dbReference type="Pfam" id="PF18962">
    <property type="entry name" value="Por_Secre_tail"/>
    <property type="match status" value="1"/>
</dbReference>
<comment type="caution">
    <text evidence="5">The sequence shown here is derived from an EMBL/GenBank/DDBJ whole genome shotgun (WGS) entry which is preliminary data.</text>
</comment>
<evidence type="ECO:0000256" key="2">
    <source>
        <dbReference type="ARBA" id="ARBA00022737"/>
    </source>
</evidence>
<reference evidence="5 6" key="1">
    <citation type="submission" date="2018-06" db="EMBL/GenBank/DDBJ databases">
        <title>Genomic Encyclopedia of Archaeal and Bacterial Type Strains, Phase II (KMG-II): from individual species to whole genera.</title>
        <authorList>
            <person name="Goeker M."/>
        </authorList>
    </citation>
    <scope>NUCLEOTIDE SEQUENCE [LARGE SCALE GENOMIC DNA]</scope>
    <source>
        <strain evidence="5 6">DSM 15361</strain>
    </source>
</reference>
<dbReference type="EMBL" id="QKYV01000003">
    <property type="protein sequence ID" value="PZW41439.1"/>
    <property type="molecule type" value="Genomic_DNA"/>
</dbReference>
<dbReference type="PROSITE" id="PS50825">
    <property type="entry name" value="HYR"/>
    <property type="match status" value="1"/>
</dbReference>
<proteinExistence type="predicted"/>
<dbReference type="PANTHER" id="PTHR24273">
    <property type="entry name" value="FI04643P-RELATED"/>
    <property type="match status" value="1"/>
</dbReference>
<evidence type="ECO:0000259" key="4">
    <source>
        <dbReference type="PROSITE" id="PS50825"/>
    </source>
</evidence>
<feature type="chain" id="PRO_5016132829" evidence="3">
    <location>
        <begin position="24"/>
        <end position="1546"/>
    </location>
</feature>
<accession>A0A2W7I5F6</accession>
<sequence length="1546" mass="156842">MKQQLHYWACLCLFILINTSLFGQNEGSDFPNTGNGPTYTLSAGVNQFSGRVTTPTDGQDRFQIQLLSGQNITSINSTITQNSSPVGFFTIGASTKTFPGGNISPVPSSPGTYSVLVSTNFSVGENWTITINVTAAPVCSMTASISSQTNIACNGSATGSLTVTPSSGTAPYTYLWDDGTAQTTATATGLAAGTYEVIVTDDNGCTANANATITEPAPLSPINSTTLVYEEVFVQGQNYCPGSDNYDNWNTFRAGIDTNIGYSSVKISGTQLSNGLTLDDPVAANQIAQALATGTATSVTVNGATWTVGIGCNTSCTLPGDAVELNVNNGGGCSCGQNPTIRPCIGNANWGSFGTNGACGAVTQTMRVELIGQNVTVSNVSCNGNNDGSIALDIEGGMAPYTYVWSPGNLIGQGTNTISGLAIGTYSVTVTDANGCTNTGSATITEPEVLEASTVVNANETCEIGNNGIATASATGGTAPYTYLWSNAETTASITGLAAGTYNVTITDANGCTDAGSVTIEQISSIMAASVVDANVTCNGGTDGAATVNISSGGAAPFTYLWSNSATTASLSGVAAGTYDVTITDANGCTATSSVTITEPTTLVATSVVDTNITCNAGTDGSATASATGGTAPYTYLWSNAATTASIVGVAAGTYNVTITDANGCIDTSSVTITEPTAFIAASVVDTNISCNSGADGSATASAIGGTAPYTYLWSNAATTASLVNVTAGTYNVTITDANGCTDTSSVTITEPTALVATSVIDANVSCNGGSEGAATASATGGIAPYTYLWSNTATTASLSGVAAGTYNVTITDANGCTDNSSVTITEPTALVAASVVDANVTCNGGTDGAATVNISSDGAAPFTYLWSNSVTTASLSGVAAGTYDVTITDANGCTATSSVTITEPTTLVATSVVDTNITCNAGTDGSATASATGGTAPYTYLWSNAATTASIVNVAAGTYSVTITDANGCTDISSVTITEPTVLVAASVVDSNVSCNGESEGNATASATGGTAPYTYLWSNAATTANIADIAAGTYSVTVTDANGCTDTASVTITEPTAISTSITATTVSCNGGTDATIDLTVMGGTAPYTYLWDNSAITEDLSGLTSGTYEVIVTDDYGCTATTSVTVTEPTTISISALVTSLTCNGASDGAIDLTVSGGTAPYSFSWSNTMTTEDISNLSEGNYNVTVTDANGCTAAESVTLIINDDEAPIAICQDITITLDDTGNASIIAEDVDNGSTDNCAITSYSIDIDTFDCTMLGLNTVTLTVTDSNGNTSTCSSIVTVEDTELPTLSCQAITINLDENGNAVIVPEDILIDSNDNCGIDSISLDIDTFGCEDVGMDVEITVFAQDASGNIASCTTTVTVNDVIAPVITCMDEIDVVGNIGNNYYVVPDFIADGDVSAIDNCDGAILNISQSPPAGTLLQEGEHNITFITEDQYGNTSVCITTLNIEIDLKVSNIDSSLKSISLYPNPADNFVRIENPQHIQLEEMTVYNLNGKKVMTLNLESYVDNNVINVSKLQAAQYFIIIKSINNGVIVKQLIKE</sequence>
<name>A0A2W7I5F6_9FLAO</name>
<dbReference type="Pfam" id="PF13573">
    <property type="entry name" value="SprB"/>
    <property type="match status" value="12"/>
</dbReference>
<evidence type="ECO:0000256" key="1">
    <source>
        <dbReference type="ARBA" id="ARBA00022729"/>
    </source>
</evidence>
<keyword evidence="1 3" id="KW-0732">Signal</keyword>
<feature type="signal peptide" evidence="3">
    <location>
        <begin position="1"/>
        <end position="23"/>
    </location>
</feature>
<dbReference type="Proteomes" id="UP000249542">
    <property type="component" value="Unassembled WGS sequence"/>
</dbReference>
<dbReference type="InterPro" id="IPR026444">
    <property type="entry name" value="Secre_tail"/>
</dbReference>
<gene>
    <name evidence="5" type="ORF">LX95_01115</name>
</gene>
<keyword evidence="2" id="KW-0677">Repeat</keyword>
<evidence type="ECO:0000256" key="3">
    <source>
        <dbReference type="SAM" id="SignalP"/>
    </source>
</evidence>
<dbReference type="Gene3D" id="2.60.40.740">
    <property type="match status" value="11"/>
</dbReference>
<feature type="domain" description="HYR" evidence="4">
    <location>
        <begin position="1287"/>
        <end position="1369"/>
    </location>
</feature>
<dbReference type="SMART" id="SM00089">
    <property type="entry name" value="PKD"/>
    <property type="match status" value="9"/>
</dbReference>
<dbReference type="PANTHER" id="PTHR24273:SF32">
    <property type="entry name" value="HYALIN"/>
    <property type="match status" value="1"/>
</dbReference>